<dbReference type="Pfam" id="PF01557">
    <property type="entry name" value="FAA_hydrolase"/>
    <property type="match status" value="1"/>
</dbReference>
<proteinExistence type="inferred from homology"/>
<keyword evidence="2" id="KW-0479">Metal-binding</keyword>
<feature type="domain" description="Fumarylacetoacetase-like C-terminal" evidence="3">
    <location>
        <begin position="86"/>
        <end position="297"/>
    </location>
</feature>
<evidence type="ECO:0000256" key="1">
    <source>
        <dbReference type="ARBA" id="ARBA00010211"/>
    </source>
</evidence>
<dbReference type="GO" id="GO:0019752">
    <property type="term" value="P:carboxylic acid metabolic process"/>
    <property type="evidence" value="ECO:0007669"/>
    <property type="project" value="UniProtKB-ARBA"/>
</dbReference>
<dbReference type="AlphaFoldDB" id="A0A644Y0N7"/>
<dbReference type="GO" id="GO:0046872">
    <property type="term" value="F:metal ion binding"/>
    <property type="evidence" value="ECO:0007669"/>
    <property type="project" value="UniProtKB-KW"/>
</dbReference>
<dbReference type="InterPro" id="IPR011234">
    <property type="entry name" value="Fumarylacetoacetase-like_C"/>
</dbReference>
<sequence length="298" mass="33697">MKFINFIYEGSKKIGILSKNEAYIIEINSILEGRSFKSIVDLIKNISNEEILKLKEVVTSFNNNYKIYELEKVKLCAPIENPIHDVICVGVNYRDHLEETKRGFDKTNFVEVEKTVYFSKRAKNIIGSGEVIEGRFDLDEKIDYEVELAIIIGKEGKNISKDKAEEYIFGYSIFNDISSRDLQQLHGQWYIGKSLDTYSAMGPCILYKDSVKFPIEMDISSSLNGEIRQKSNTKMLIKDIPSIIEELSKGMTLEPGDIIATGTPAGVGMGFDPPKFMKKGDTISCEISEIGRLINKVE</sequence>
<name>A0A644Y0N7_9ZZZZ</name>
<dbReference type="Gene3D" id="3.90.850.10">
    <property type="entry name" value="Fumarylacetoacetase-like, C-terminal domain"/>
    <property type="match status" value="1"/>
</dbReference>
<comment type="similarity">
    <text evidence="1">Belongs to the FAH family.</text>
</comment>
<dbReference type="PANTHER" id="PTHR42796">
    <property type="entry name" value="FUMARYLACETOACETATE HYDROLASE DOMAIN-CONTAINING PROTEIN 2A-RELATED"/>
    <property type="match status" value="1"/>
</dbReference>
<protein>
    <recommendedName>
        <fullName evidence="3">Fumarylacetoacetase-like C-terminal domain-containing protein</fullName>
    </recommendedName>
</protein>
<evidence type="ECO:0000259" key="3">
    <source>
        <dbReference type="Pfam" id="PF01557"/>
    </source>
</evidence>
<evidence type="ECO:0000313" key="4">
    <source>
        <dbReference type="EMBL" id="MPM22082.1"/>
    </source>
</evidence>
<dbReference type="EMBL" id="VSSQ01003731">
    <property type="protein sequence ID" value="MPM22082.1"/>
    <property type="molecule type" value="Genomic_DNA"/>
</dbReference>
<reference evidence="4" key="1">
    <citation type="submission" date="2019-08" db="EMBL/GenBank/DDBJ databases">
        <authorList>
            <person name="Kucharzyk K."/>
            <person name="Murdoch R.W."/>
            <person name="Higgins S."/>
            <person name="Loffler F."/>
        </authorList>
    </citation>
    <scope>NUCLEOTIDE SEQUENCE</scope>
</reference>
<dbReference type="PANTHER" id="PTHR42796:SF4">
    <property type="entry name" value="FUMARYLACETOACETATE HYDROLASE DOMAIN-CONTAINING PROTEIN 2A"/>
    <property type="match status" value="1"/>
</dbReference>
<accession>A0A644Y0N7</accession>
<dbReference type="SUPFAM" id="SSF56529">
    <property type="entry name" value="FAH"/>
    <property type="match status" value="1"/>
</dbReference>
<evidence type="ECO:0000256" key="2">
    <source>
        <dbReference type="ARBA" id="ARBA00022723"/>
    </source>
</evidence>
<dbReference type="FunFam" id="3.90.850.10:FF:000002">
    <property type="entry name" value="2-hydroxyhepta-2,4-diene-1,7-dioate isomerase"/>
    <property type="match status" value="1"/>
</dbReference>
<comment type="caution">
    <text evidence="4">The sequence shown here is derived from an EMBL/GenBank/DDBJ whole genome shotgun (WGS) entry which is preliminary data.</text>
</comment>
<dbReference type="InterPro" id="IPR051121">
    <property type="entry name" value="FAH"/>
</dbReference>
<organism evidence="4">
    <name type="scientific">bioreactor metagenome</name>
    <dbReference type="NCBI Taxonomy" id="1076179"/>
    <lineage>
        <taxon>unclassified sequences</taxon>
        <taxon>metagenomes</taxon>
        <taxon>ecological metagenomes</taxon>
    </lineage>
</organism>
<dbReference type="GO" id="GO:0016853">
    <property type="term" value="F:isomerase activity"/>
    <property type="evidence" value="ECO:0007669"/>
    <property type="project" value="UniProtKB-ARBA"/>
</dbReference>
<dbReference type="InterPro" id="IPR036663">
    <property type="entry name" value="Fumarylacetoacetase_C_sf"/>
</dbReference>
<gene>
    <name evidence="4" type="primary">yisK_8</name>
    <name evidence="4" type="ORF">SDC9_68532</name>
</gene>